<dbReference type="Pfam" id="PF04230">
    <property type="entry name" value="PS_pyruv_trans"/>
    <property type="match status" value="1"/>
</dbReference>
<proteinExistence type="predicted"/>
<comment type="caution">
    <text evidence="2">The sequence shown here is derived from an EMBL/GenBank/DDBJ whole genome shotgun (WGS) entry which is preliminary data.</text>
</comment>
<name>X1B1N4_9ZZZZ</name>
<organism evidence="2">
    <name type="scientific">marine sediment metagenome</name>
    <dbReference type="NCBI Taxonomy" id="412755"/>
    <lineage>
        <taxon>unclassified sequences</taxon>
        <taxon>metagenomes</taxon>
        <taxon>ecological metagenomes</taxon>
    </lineage>
</organism>
<protein>
    <recommendedName>
        <fullName evidence="1">Polysaccharide pyruvyl transferase domain-containing protein</fullName>
    </recommendedName>
</protein>
<dbReference type="AlphaFoldDB" id="X1B1N4"/>
<dbReference type="InterPro" id="IPR007345">
    <property type="entry name" value="Polysacch_pyruvyl_Trfase"/>
</dbReference>
<dbReference type="EMBL" id="BART01006567">
    <property type="protein sequence ID" value="GAG65896.1"/>
    <property type="molecule type" value="Genomic_DNA"/>
</dbReference>
<accession>X1B1N4</accession>
<dbReference type="PANTHER" id="PTHR36836">
    <property type="entry name" value="COLANIC ACID BIOSYNTHESIS PROTEIN WCAK"/>
    <property type="match status" value="1"/>
</dbReference>
<feature type="domain" description="Polysaccharide pyruvyl transferase" evidence="1">
    <location>
        <begin position="26"/>
        <end position="94"/>
    </location>
</feature>
<dbReference type="PANTHER" id="PTHR36836:SF1">
    <property type="entry name" value="COLANIC ACID BIOSYNTHESIS PROTEIN WCAK"/>
    <property type="match status" value="1"/>
</dbReference>
<sequence>MAQVCDYLVDEYNAYVLLIPNNVFYNQYDDLDVATKVFEHVSHKENVLTISERYPAQELKGIISQCEILIGARYHSIVAALSLGIPTIAIAWHHKYPEILQLVGQEGWICNIEDLSHENLTKKIDKLWINKDQARMEIFDRLPEVKNSILSGGEKVKEILNLQ</sequence>
<reference evidence="2" key="1">
    <citation type="journal article" date="2014" name="Front. Microbiol.">
        <title>High frequency of phylogenetically diverse reductive dehalogenase-homologous genes in deep subseafloor sedimentary metagenomes.</title>
        <authorList>
            <person name="Kawai M."/>
            <person name="Futagami T."/>
            <person name="Toyoda A."/>
            <person name="Takaki Y."/>
            <person name="Nishi S."/>
            <person name="Hori S."/>
            <person name="Arai W."/>
            <person name="Tsubouchi T."/>
            <person name="Morono Y."/>
            <person name="Uchiyama I."/>
            <person name="Ito T."/>
            <person name="Fujiyama A."/>
            <person name="Inagaki F."/>
            <person name="Takami H."/>
        </authorList>
    </citation>
    <scope>NUCLEOTIDE SEQUENCE</scope>
    <source>
        <strain evidence="2">Expedition CK06-06</strain>
    </source>
</reference>
<evidence type="ECO:0000259" key="1">
    <source>
        <dbReference type="Pfam" id="PF04230"/>
    </source>
</evidence>
<evidence type="ECO:0000313" key="2">
    <source>
        <dbReference type="EMBL" id="GAG65896.1"/>
    </source>
</evidence>
<gene>
    <name evidence="2" type="ORF">S01H4_14981</name>
</gene>